<dbReference type="EMBL" id="CP001663">
    <property type="protein sequence ID" value="AFP43038.1"/>
    <property type="molecule type" value="Genomic_DNA"/>
</dbReference>
<dbReference type="PROSITE" id="PS00166">
    <property type="entry name" value="ENOYL_COA_HYDRATASE"/>
    <property type="match status" value="1"/>
</dbReference>
<feature type="region of interest" description="Disordered" evidence="8">
    <location>
        <begin position="1"/>
        <end position="24"/>
    </location>
</feature>
<comment type="function">
    <text evidence="1">Could possibly oxidize fatty acids using specific components.</text>
</comment>
<evidence type="ECO:0000256" key="3">
    <source>
        <dbReference type="ARBA" id="ARBA00022832"/>
    </source>
</evidence>
<reference evidence="9 10" key="2">
    <citation type="journal article" date="2009" name="Genome Res.">
        <title>Ortho-proteogenomics: multiple proteomes investigation through orthology and a new MS-based protocol.</title>
        <authorList>
            <person name="Gallien S."/>
            <person name="Perrodou E."/>
            <person name="Carapito C."/>
            <person name="Deshayes C."/>
            <person name="Reyrat J.M."/>
            <person name="Van Dorsselaer A."/>
            <person name="Poch O."/>
            <person name="Schaeffer C."/>
            <person name="Lecompte O."/>
        </authorList>
    </citation>
    <scope>NUCLEOTIDE SEQUENCE [LARGE SCALE GENOMIC DNA]</scope>
    <source>
        <strain evidence="10">ATCC 700084 / mc(2)155</strain>
    </source>
</reference>
<dbReference type="PANTHER" id="PTHR11941">
    <property type="entry name" value="ENOYL-COA HYDRATASE-RELATED"/>
    <property type="match status" value="1"/>
</dbReference>
<protein>
    <submittedName>
        <fullName evidence="9">Enoyl-CoA hydratase</fullName>
        <ecNumber evidence="9">4.2.1.17</ecNumber>
    </submittedName>
</protein>
<dbReference type="EC" id="4.2.1.17" evidence="9"/>
<keyword evidence="3" id="KW-0276">Fatty acid metabolism</keyword>
<evidence type="ECO:0000256" key="8">
    <source>
        <dbReference type="SAM" id="MobiDB-lite"/>
    </source>
</evidence>
<dbReference type="CDD" id="cd06558">
    <property type="entry name" value="crotonase-like"/>
    <property type="match status" value="1"/>
</dbReference>
<dbReference type="InterPro" id="IPR001753">
    <property type="entry name" value="Enoyl-CoA_hydra/iso"/>
</dbReference>
<dbReference type="PATRIC" id="fig|246196.56.peg.6745"/>
<comment type="similarity">
    <text evidence="2 7">Belongs to the enoyl-CoA hydratase/isomerase family.</text>
</comment>
<dbReference type="Proteomes" id="UP000006158">
    <property type="component" value="Chromosome"/>
</dbReference>
<keyword evidence="4" id="KW-0443">Lipid metabolism</keyword>
<dbReference type="AlphaFoldDB" id="I7FVR1"/>
<dbReference type="InterPro" id="IPR029045">
    <property type="entry name" value="ClpP/crotonase-like_dom_sf"/>
</dbReference>
<organism evidence="9 10">
    <name type="scientific">Mycolicibacterium smegmatis (strain ATCC 700084 / mc(2)155)</name>
    <name type="common">Mycobacterium smegmatis</name>
    <dbReference type="NCBI Taxonomy" id="246196"/>
    <lineage>
        <taxon>Bacteria</taxon>
        <taxon>Bacillati</taxon>
        <taxon>Actinomycetota</taxon>
        <taxon>Actinomycetes</taxon>
        <taxon>Mycobacteriales</taxon>
        <taxon>Mycobacteriaceae</taxon>
        <taxon>Mycolicibacterium</taxon>
    </lineage>
</organism>
<dbReference type="KEGG" id="msg:MSMEI_6612"/>
<sequence length="303" mass="33090">MAIDVDWKRRQAQPASPTSEGANVPDRQYTRFRLVRNGAVLRVVFDHPPMNLFDQTMISECSALLDFLRADRSVRVVLFSSAGPDFFLGHADLSLFLAPREGVPPKPVRLTLLQDLFERLRTVPQATIAVVEGRATGAGVELVTSCDMAFAARGRAVLTLFETAVGVLPGATGTQRLPRLMGRQRSLEFILGCQDFDTDLAERYGVVNRAFDATELWPFVENLAQRIGTFPSEAIAMNKVAVDASEHPLAVGLLEETHALDHALATGEGQRRMAALLELGAQTPEFELRKFTAALATLGGSDD</sequence>
<evidence type="ECO:0000256" key="6">
    <source>
        <dbReference type="ARBA" id="ARBA00023717"/>
    </source>
</evidence>
<reference evidence="9 10" key="1">
    <citation type="journal article" date="2007" name="Genome Biol.">
        <title>Interrupted coding sequences in Mycobacterium smegmatis: authentic mutations or sequencing errors?</title>
        <authorList>
            <person name="Deshayes C."/>
            <person name="Perrodou E."/>
            <person name="Gallien S."/>
            <person name="Euphrasie D."/>
            <person name="Schaeffer C."/>
            <person name="Van-Dorsselaer A."/>
            <person name="Poch O."/>
            <person name="Lecompte O."/>
            <person name="Reyrat J.M."/>
        </authorList>
    </citation>
    <scope>NUCLEOTIDE SEQUENCE [LARGE SCALE GENOMIC DNA]</scope>
    <source>
        <strain evidence="10">ATCC 700084 / mc(2)155</strain>
    </source>
</reference>
<dbReference type="Gene3D" id="3.90.226.10">
    <property type="entry name" value="2-enoyl-CoA Hydratase, Chain A, domain 1"/>
    <property type="match status" value="1"/>
</dbReference>
<evidence type="ECO:0000313" key="10">
    <source>
        <dbReference type="Proteomes" id="UP000006158"/>
    </source>
</evidence>
<evidence type="ECO:0000313" key="9">
    <source>
        <dbReference type="EMBL" id="AFP43038.1"/>
    </source>
</evidence>
<evidence type="ECO:0000256" key="4">
    <source>
        <dbReference type="ARBA" id="ARBA00023098"/>
    </source>
</evidence>
<dbReference type="Pfam" id="PF00378">
    <property type="entry name" value="ECH_1"/>
    <property type="match status" value="1"/>
</dbReference>
<evidence type="ECO:0000256" key="2">
    <source>
        <dbReference type="ARBA" id="ARBA00005254"/>
    </source>
</evidence>
<dbReference type="SUPFAM" id="SSF52096">
    <property type="entry name" value="ClpP/crotonase"/>
    <property type="match status" value="1"/>
</dbReference>
<comment type="catalytic activity">
    <reaction evidence="5">
        <text>a (3S)-3-hydroxyacyl-CoA = a (2E)-enoyl-CoA + H2O</text>
        <dbReference type="Rhea" id="RHEA:16105"/>
        <dbReference type="ChEBI" id="CHEBI:15377"/>
        <dbReference type="ChEBI" id="CHEBI:57318"/>
        <dbReference type="ChEBI" id="CHEBI:58856"/>
        <dbReference type="EC" id="4.2.1.17"/>
    </reaction>
</comment>
<dbReference type="PANTHER" id="PTHR11941:SF54">
    <property type="entry name" value="ENOYL-COA HYDRATASE, MITOCHONDRIAL"/>
    <property type="match status" value="1"/>
</dbReference>
<keyword evidence="9" id="KW-0456">Lyase</keyword>
<evidence type="ECO:0000256" key="7">
    <source>
        <dbReference type="RuleBase" id="RU003707"/>
    </source>
</evidence>
<name>I7FVR1_MYCS2</name>
<comment type="catalytic activity">
    <reaction evidence="6">
        <text>a 4-saturated-(3S)-3-hydroxyacyl-CoA = a (3E)-enoyl-CoA + H2O</text>
        <dbReference type="Rhea" id="RHEA:20724"/>
        <dbReference type="ChEBI" id="CHEBI:15377"/>
        <dbReference type="ChEBI" id="CHEBI:58521"/>
        <dbReference type="ChEBI" id="CHEBI:137480"/>
        <dbReference type="EC" id="4.2.1.17"/>
    </reaction>
</comment>
<proteinExistence type="inferred from homology"/>
<dbReference type="GO" id="GO:0006635">
    <property type="term" value="P:fatty acid beta-oxidation"/>
    <property type="evidence" value="ECO:0007669"/>
    <property type="project" value="TreeGrafter"/>
</dbReference>
<accession>I7FVR1</accession>
<evidence type="ECO:0000256" key="5">
    <source>
        <dbReference type="ARBA" id="ARBA00023709"/>
    </source>
</evidence>
<dbReference type="GO" id="GO:0018812">
    <property type="term" value="F:3-hydroxyacyl-CoA dehydratase activity"/>
    <property type="evidence" value="ECO:0007669"/>
    <property type="project" value="RHEA"/>
</dbReference>
<evidence type="ECO:0000256" key="1">
    <source>
        <dbReference type="ARBA" id="ARBA00002994"/>
    </source>
</evidence>
<dbReference type="InterPro" id="IPR018376">
    <property type="entry name" value="Enoyl-CoA_hyd/isom_CS"/>
</dbReference>
<gene>
    <name evidence="9" type="ordered locus">MSMEI_6612</name>
</gene>